<evidence type="ECO:0000313" key="1">
    <source>
        <dbReference type="EMBL" id="SDJ54259.1"/>
    </source>
</evidence>
<accession>A0A1G8UKG6</accession>
<proteinExistence type="predicted"/>
<dbReference type="AlphaFoldDB" id="A0A1G8UKG6"/>
<dbReference type="OrthoDB" id="6399923at2"/>
<name>A0A1G8UKG6_9GAMM</name>
<protein>
    <recommendedName>
        <fullName evidence="3">VCBS repeat-containing protein</fullName>
    </recommendedName>
</protein>
<sequence length="150" mass="16020">MRCLVGVLLLGLWGCQSSSEQDCQPTPSSLHQIEGEQVQVPSKGYVQVLAARGDLNGDGNADLVDIVRFDGGGSGSFYYLSANLAQGCDWQPQESVFLGDRIGLDGLSVIAAEVRVSMRVRGDAEPMATPAHIAVERRFRLTELGLAAVD</sequence>
<organism evidence="1 2">
    <name type="scientific">Ferrimonas sediminum</name>
    <dbReference type="NCBI Taxonomy" id="718193"/>
    <lineage>
        <taxon>Bacteria</taxon>
        <taxon>Pseudomonadati</taxon>
        <taxon>Pseudomonadota</taxon>
        <taxon>Gammaproteobacteria</taxon>
        <taxon>Alteromonadales</taxon>
        <taxon>Ferrimonadaceae</taxon>
        <taxon>Ferrimonas</taxon>
    </lineage>
</organism>
<keyword evidence="2" id="KW-1185">Reference proteome</keyword>
<reference evidence="2" key="1">
    <citation type="submission" date="2016-10" db="EMBL/GenBank/DDBJ databases">
        <authorList>
            <person name="Varghese N."/>
            <person name="Submissions S."/>
        </authorList>
    </citation>
    <scope>NUCLEOTIDE SEQUENCE [LARGE SCALE GENOMIC DNA]</scope>
    <source>
        <strain evidence="2">DSM 23317</strain>
    </source>
</reference>
<dbReference type="RefSeq" id="WP_090365496.1">
    <property type="nucleotide sequence ID" value="NZ_FNEM01000009.1"/>
</dbReference>
<dbReference type="Proteomes" id="UP000199527">
    <property type="component" value="Unassembled WGS sequence"/>
</dbReference>
<gene>
    <name evidence="1" type="ORF">SAMN04488540_109119</name>
</gene>
<dbReference type="EMBL" id="FNEM01000009">
    <property type="protein sequence ID" value="SDJ54259.1"/>
    <property type="molecule type" value="Genomic_DNA"/>
</dbReference>
<evidence type="ECO:0000313" key="2">
    <source>
        <dbReference type="Proteomes" id="UP000199527"/>
    </source>
</evidence>
<evidence type="ECO:0008006" key="3">
    <source>
        <dbReference type="Google" id="ProtNLM"/>
    </source>
</evidence>